<gene>
    <name evidence="1" type="ORF">CAUJ_LOCUS6479</name>
</gene>
<proteinExistence type="predicted"/>
<name>A0A8S1HBJ9_9PELO</name>
<keyword evidence="2" id="KW-1185">Reference proteome</keyword>
<evidence type="ECO:0000313" key="2">
    <source>
        <dbReference type="Proteomes" id="UP000835052"/>
    </source>
</evidence>
<dbReference type="AlphaFoldDB" id="A0A8S1HBJ9"/>
<dbReference type="Proteomes" id="UP000835052">
    <property type="component" value="Unassembled WGS sequence"/>
</dbReference>
<sequence length="88" mass="9580">MNSSTNVRKDPRRMRTLVGDFKWFRGHARGGLSPEEQLTPGAPPLANLFQTSLCHAGGVIASRLACQDVITRAYAGLSFLSPPNVKEL</sequence>
<comment type="caution">
    <text evidence="1">The sequence shown here is derived from an EMBL/GenBank/DDBJ whole genome shotgun (WGS) entry which is preliminary data.</text>
</comment>
<protein>
    <submittedName>
        <fullName evidence="1">Uncharacterized protein</fullName>
    </submittedName>
</protein>
<dbReference type="EMBL" id="CAJGYM010000016">
    <property type="protein sequence ID" value="CAD6190560.1"/>
    <property type="molecule type" value="Genomic_DNA"/>
</dbReference>
<evidence type="ECO:0000313" key="1">
    <source>
        <dbReference type="EMBL" id="CAD6190560.1"/>
    </source>
</evidence>
<organism evidence="1 2">
    <name type="scientific">Caenorhabditis auriculariae</name>
    <dbReference type="NCBI Taxonomy" id="2777116"/>
    <lineage>
        <taxon>Eukaryota</taxon>
        <taxon>Metazoa</taxon>
        <taxon>Ecdysozoa</taxon>
        <taxon>Nematoda</taxon>
        <taxon>Chromadorea</taxon>
        <taxon>Rhabditida</taxon>
        <taxon>Rhabditina</taxon>
        <taxon>Rhabditomorpha</taxon>
        <taxon>Rhabditoidea</taxon>
        <taxon>Rhabditidae</taxon>
        <taxon>Peloderinae</taxon>
        <taxon>Caenorhabditis</taxon>
    </lineage>
</organism>
<accession>A0A8S1HBJ9</accession>
<reference evidence="1" key="1">
    <citation type="submission" date="2020-10" db="EMBL/GenBank/DDBJ databases">
        <authorList>
            <person name="Kikuchi T."/>
        </authorList>
    </citation>
    <scope>NUCLEOTIDE SEQUENCE</scope>
    <source>
        <strain evidence="1">NKZ352</strain>
    </source>
</reference>